<feature type="chain" id="PRO_5020420639" evidence="1">
    <location>
        <begin position="23"/>
        <end position="296"/>
    </location>
</feature>
<sequence>MLKRLICSSILLLSLSTYTANAQYTETINSNRPGQSQGAFAPGRGVLQAEIGTTLGRESHNLRFTETDNIGVDFALRYGAIKEQLEFIVDGNFLYEDITPTAGNAEPYTQSGFPIITAGAKYLVYDPYKNREDKINLYSYWANRRFKWNTLIPAVSVYAGANYAYETDNPFLPESQRGFTPKAILITQHNWGRWVWVNNFIYDQFTTDFPTKAWITTMTHSFNPKIAAFAEFQFISSDVYSDDLLRFGGAYLISRNFQVDISALINFKETPERQQLGLGLSYRLDFHSKDELLSQE</sequence>
<dbReference type="RefSeq" id="WP_128757090.1">
    <property type="nucleotide sequence ID" value="NZ_QOVM01000002.1"/>
</dbReference>
<dbReference type="Proteomes" id="UP000289238">
    <property type="component" value="Unassembled WGS sequence"/>
</dbReference>
<feature type="signal peptide" evidence="1">
    <location>
        <begin position="1"/>
        <end position="22"/>
    </location>
</feature>
<protein>
    <submittedName>
        <fullName evidence="2">Outer membrane putative beta-barrel porin/alpha-amylase</fullName>
    </submittedName>
</protein>
<accession>A0A4Q0PA04</accession>
<evidence type="ECO:0000313" key="3">
    <source>
        <dbReference type="Proteomes" id="UP000289238"/>
    </source>
</evidence>
<gene>
    <name evidence="2" type="ORF">DSM00_1188</name>
</gene>
<dbReference type="Pfam" id="PF13557">
    <property type="entry name" value="Phenol_MetA_deg"/>
    <property type="match status" value="1"/>
</dbReference>
<dbReference type="AlphaFoldDB" id="A0A4Q0PA04"/>
<dbReference type="InterPro" id="IPR025737">
    <property type="entry name" value="FApF"/>
</dbReference>
<dbReference type="EMBL" id="QOVM01000002">
    <property type="protein sequence ID" value="RXG23573.1"/>
    <property type="molecule type" value="Genomic_DNA"/>
</dbReference>
<dbReference type="OrthoDB" id="1421312at2"/>
<name>A0A4Q0PA04_9FLAO</name>
<reference evidence="2 3" key="1">
    <citation type="submission" date="2018-07" db="EMBL/GenBank/DDBJ databases">
        <title>Leeuwenhoekiella genomics.</title>
        <authorList>
            <person name="Tahon G."/>
            <person name="Willems A."/>
        </authorList>
    </citation>
    <scope>NUCLEOTIDE SEQUENCE [LARGE SCALE GENOMIC DNA]</scope>
    <source>
        <strain evidence="2 3">LMG 22550</strain>
    </source>
</reference>
<evidence type="ECO:0000313" key="2">
    <source>
        <dbReference type="EMBL" id="RXG23573.1"/>
    </source>
</evidence>
<keyword evidence="1" id="KW-0732">Signal</keyword>
<organism evidence="2 3">
    <name type="scientific">Leeuwenhoekiella aequorea</name>
    <dbReference type="NCBI Taxonomy" id="283736"/>
    <lineage>
        <taxon>Bacteria</taxon>
        <taxon>Pseudomonadati</taxon>
        <taxon>Bacteroidota</taxon>
        <taxon>Flavobacteriia</taxon>
        <taxon>Flavobacteriales</taxon>
        <taxon>Flavobacteriaceae</taxon>
        <taxon>Leeuwenhoekiella</taxon>
    </lineage>
</organism>
<evidence type="ECO:0000256" key="1">
    <source>
        <dbReference type="SAM" id="SignalP"/>
    </source>
</evidence>
<comment type="caution">
    <text evidence="2">The sequence shown here is derived from an EMBL/GenBank/DDBJ whole genome shotgun (WGS) entry which is preliminary data.</text>
</comment>
<proteinExistence type="predicted"/>
<keyword evidence="3" id="KW-1185">Reference proteome</keyword>